<feature type="transmembrane region" description="Helical" evidence="6">
    <location>
        <begin position="31"/>
        <end position="51"/>
    </location>
</feature>
<gene>
    <name evidence="9" type="ORF">LH440_03170</name>
    <name evidence="8" type="ORF">LHGZ1_3277</name>
</gene>
<evidence type="ECO:0000256" key="4">
    <source>
        <dbReference type="ARBA" id="ARBA00022989"/>
    </source>
</evidence>
<feature type="domain" description="Cytochrome b561 bacterial/Ni-hydrogenase" evidence="7">
    <location>
        <begin position="7"/>
        <end position="175"/>
    </location>
</feature>
<dbReference type="OrthoDB" id="370747at2"/>
<dbReference type="GO" id="GO:0005886">
    <property type="term" value="C:plasma membrane"/>
    <property type="evidence" value="ECO:0007669"/>
    <property type="project" value="UniProtKB-SubCell"/>
</dbReference>
<dbReference type="SUPFAM" id="SSF81342">
    <property type="entry name" value="Transmembrane di-heme cytochromes"/>
    <property type="match status" value="1"/>
</dbReference>
<dbReference type="AlphaFoldDB" id="A0A248LMZ7"/>
<evidence type="ECO:0000256" key="1">
    <source>
        <dbReference type="ARBA" id="ARBA00004651"/>
    </source>
</evidence>
<evidence type="ECO:0000259" key="7">
    <source>
        <dbReference type="Pfam" id="PF01292"/>
    </source>
</evidence>
<organism evidence="8 10">
    <name type="scientific">Laribacter hongkongensis</name>
    <dbReference type="NCBI Taxonomy" id="168471"/>
    <lineage>
        <taxon>Bacteria</taxon>
        <taxon>Pseudomonadati</taxon>
        <taxon>Pseudomonadota</taxon>
        <taxon>Betaproteobacteria</taxon>
        <taxon>Neisseriales</taxon>
        <taxon>Aquaspirillaceae</taxon>
        <taxon>Laribacter</taxon>
    </lineage>
</organism>
<evidence type="ECO:0000256" key="2">
    <source>
        <dbReference type="ARBA" id="ARBA00022475"/>
    </source>
</evidence>
<evidence type="ECO:0000313" key="10">
    <source>
        <dbReference type="Proteomes" id="UP000197424"/>
    </source>
</evidence>
<proteinExistence type="predicted"/>
<evidence type="ECO:0000313" key="11">
    <source>
        <dbReference type="Proteomes" id="UP001200247"/>
    </source>
</evidence>
<dbReference type="Pfam" id="PF01292">
    <property type="entry name" value="Ni_hydr_CYTB"/>
    <property type="match status" value="1"/>
</dbReference>
<accession>A0A248LMZ7</accession>
<dbReference type="PROSITE" id="PS51257">
    <property type="entry name" value="PROKAR_LIPOPROTEIN"/>
    <property type="match status" value="1"/>
</dbReference>
<evidence type="ECO:0000313" key="9">
    <source>
        <dbReference type="EMBL" id="MCG9024917.1"/>
    </source>
</evidence>
<dbReference type="GO" id="GO:0022904">
    <property type="term" value="P:respiratory electron transport chain"/>
    <property type="evidence" value="ECO:0007669"/>
    <property type="project" value="InterPro"/>
</dbReference>
<feature type="transmembrane region" description="Helical" evidence="6">
    <location>
        <begin position="72"/>
        <end position="98"/>
    </location>
</feature>
<feature type="transmembrane region" description="Helical" evidence="6">
    <location>
        <begin position="146"/>
        <end position="165"/>
    </location>
</feature>
<dbReference type="EMBL" id="JAJAXM010000004">
    <property type="protein sequence ID" value="MCG9024917.1"/>
    <property type="molecule type" value="Genomic_DNA"/>
</dbReference>
<keyword evidence="4 6" id="KW-1133">Transmembrane helix</keyword>
<feature type="transmembrane region" description="Helical" evidence="6">
    <location>
        <begin position="7"/>
        <end position="25"/>
    </location>
</feature>
<keyword evidence="5 6" id="KW-0472">Membrane</keyword>
<dbReference type="Proteomes" id="UP000197424">
    <property type="component" value="Chromosome"/>
</dbReference>
<dbReference type="InterPro" id="IPR016174">
    <property type="entry name" value="Di-haem_cyt_TM"/>
</dbReference>
<evidence type="ECO:0000313" key="8">
    <source>
        <dbReference type="EMBL" id="ASJ26108.1"/>
    </source>
</evidence>
<sequence>MNPFNRFRLVHWMIAGLILACYFTEDSFERLHVWLGYGLIVFLIVRLILALKKSAGFPGVLPQWSLLKNLNLLHVSKLLTVGILAATVVTAGTGILMVDNTRIIGDAVTAVVPAAQAGGHYDDHDTYGDGHDEDEASEWLADVHEVAANTVLWLAGFHAAYLLAFRRTAMWNMLRGLKRRPAA</sequence>
<name>A0A248LMZ7_9NEIS</name>
<protein>
    <submittedName>
        <fullName evidence="9">Cytochrome b/b6 domain-containing protein</fullName>
    </submittedName>
    <submittedName>
        <fullName evidence="8">Ferredoxin:oxidoreductase FAD/NAD(P)-binding protein</fullName>
    </submittedName>
</protein>
<evidence type="ECO:0000256" key="6">
    <source>
        <dbReference type="SAM" id="Phobius"/>
    </source>
</evidence>
<reference evidence="8" key="3">
    <citation type="submission" date="2017-06" db="EMBL/GenBank/DDBJ databases">
        <authorList>
            <person name="Kim H.J."/>
            <person name="Triplett B.A."/>
        </authorList>
    </citation>
    <scope>NUCLEOTIDE SEQUENCE</scope>
    <source>
        <strain evidence="8">HLGZ1</strain>
    </source>
</reference>
<reference evidence="10" key="2">
    <citation type="submission" date="2017-06" db="EMBL/GenBank/DDBJ databases">
        <title>Whole genome sequence of Laribacter hongkongensis LHGZ1.</title>
        <authorList>
            <person name="Chen D."/>
            <person name="Wu H."/>
            <person name="Chen J."/>
        </authorList>
    </citation>
    <scope>NUCLEOTIDE SEQUENCE [LARGE SCALE GENOMIC DNA]</scope>
    <source>
        <strain evidence="10">LHGZ1</strain>
    </source>
</reference>
<dbReference type="InterPro" id="IPR011577">
    <property type="entry name" value="Cyt_b561_bac/Ni-Hgenase"/>
</dbReference>
<dbReference type="RefSeq" id="WP_027823135.1">
    <property type="nucleotide sequence ID" value="NZ_CP022115.1"/>
</dbReference>
<keyword evidence="3 6" id="KW-0812">Transmembrane</keyword>
<evidence type="ECO:0000256" key="3">
    <source>
        <dbReference type="ARBA" id="ARBA00022692"/>
    </source>
</evidence>
<dbReference type="EMBL" id="CP022115">
    <property type="protein sequence ID" value="ASJ26108.1"/>
    <property type="molecule type" value="Genomic_DNA"/>
</dbReference>
<dbReference type="Proteomes" id="UP001200247">
    <property type="component" value="Unassembled WGS sequence"/>
</dbReference>
<evidence type="ECO:0000256" key="5">
    <source>
        <dbReference type="ARBA" id="ARBA00023136"/>
    </source>
</evidence>
<dbReference type="GO" id="GO:0009055">
    <property type="term" value="F:electron transfer activity"/>
    <property type="evidence" value="ECO:0007669"/>
    <property type="project" value="InterPro"/>
</dbReference>
<dbReference type="GeneID" id="75108293"/>
<reference evidence="8" key="1">
    <citation type="journal article" date="2017" name="J. Antimicrob. Chemother.">
        <title>Emergence and genomic analysis of MDR Laribacter hongkongensis strain HLGZ1 from Guangzhou, China.</title>
        <authorList>
            <person name="Wu H.K."/>
            <person name="Chen J.H."/>
            <person name="Yang L."/>
            <person name="Li A.R."/>
            <person name="Su D.H."/>
            <person name="Lin Y.P."/>
            <person name="Chen D.Q."/>
        </authorList>
    </citation>
    <scope>NUCLEOTIDE SEQUENCE</scope>
    <source>
        <strain evidence="8">HLGZ1</strain>
    </source>
</reference>
<keyword evidence="2" id="KW-1003">Cell membrane</keyword>
<comment type="subcellular location">
    <subcellularLocation>
        <location evidence="1">Cell membrane</location>
        <topology evidence="1">Multi-pass membrane protein</topology>
    </subcellularLocation>
</comment>
<reference evidence="9 11" key="4">
    <citation type="submission" date="2021-10" db="EMBL/GenBank/DDBJ databases">
        <title>Whole-genome sequencing analysis of Laribacter hongkongensis: virulence gene profiles, carbohydrate-active enzyme prediction, and antimicrobial resistance characterization.</title>
        <authorList>
            <person name="Yuan P."/>
            <person name="Zhan Y."/>
            <person name="Chen D."/>
        </authorList>
    </citation>
    <scope>NUCLEOTIDE SEQUENCE [LARGE SCALE GENOMIC DNA]</scope>
    <source>
        <strain evidence="9 11">W67</strain>
    </source>
</reference>